<protein>
    <recommendedName>
        <fullName evidence="3">Reverse transcriptase domain-containing protein</fullName>
    </recommendedName>
</protein>
<accession>A0AAV1LPE9</accession>
<evidence type="ECO:0000313" key="1">
    <source>
        <dbReference type="EMBL" id="CAK1597335.1"/>
    </source>
</evidence>
<dbReference type="Gene3D" id="3.30.70.270">
    <property type="match status" value="1"/>
</dbReference>
<proteinExistence type="predicted"/>
<evidence type="ECO:0008006" key="3">
    <source>
        <dbReference type="Google" id="ProtNLM"/>
    </source>
</evidence>
<organism evidence="1 2">
    <name type="scientific">Parnassius mnemosyne</name>
    <name type="common">clouded apollo</name>
    <dbReference type="NCBI Taxonomy" id="213953"/>
    <lineage>
        <taxon>Eukaryota</taxon>
        <taxon>Metazoa</taxon>
        <taxon>Ecdysozoa</taxon>
        <taxon>Arthropoda</taxon>
        <taxon>Hexapoda</taxon>
        <taxon>Insecta</taxon>
        <taxon>Pterygota</taxon>
        <taxon>Neoptera</taxon>
        <taxon>Endopterygota</taxon>
        <taxon>Lepidoptera</taxon>
        <taxon>Glossata</taxon>
        <taxon>Ditrysia</taxon>
        <taxon>Papilionoidea</taxon>
        <taxon>Papilionidae</taxon>
        <taxon>Parnassiinae</taxon>
        <taxon>Parnassini</taxon>
        <taxon>Parnassius</taxon>
        <taxon>Driopa</taxon>
    </lineage>
</organism>
<dbReference type="PANTHER" id="PTHR37984">
    <property type="entry name" value="PROTEIN CBG26694"/>
    <property type="match status" value="1"/>
</dbReference>
<dbReference type="Proteomes" id="UP001314205">
    <property type="component" value="Unassembled WGS sequence"/>
</dbReference>
<dbReference type="InterPro" id="IPR043502">
    <property type="entry name" value="DNA/RNA_pol_sf"/>
</dbReference>
<keyword evidence="2" id="KW-1185">Reference proteome</keyword>
<comment type="caution">
    <text evidence="1">The sequence shown here is derived from an EMBL/GenBank/DDBJ whole genome shotgun (WGS) entry which is preliminary data.</text>
</comment>
<dbReference type="SUPFAM" id="SSF56672">
    <property type="entry name" value="DNA/RNA polymerases"/>
    <property type="match status" value="1"/>
</dbReference>
<dbReference type="InterPro" id="IPR043128">
    <property type="entry name" value="Rev_trsase/Diguanyl_cyclase"/>
</dbReference>
<dbReference type="EMBL" id="CAVLGL010000094">
    <property type="protein sequence ID" value="CAK1597335.1"/>
    <property type="molecule type" value="Genomic_DNA"/>
</dbReference>
<sequence length="76" mass="8644">MLRAGVVEPVDRSDWATPLVIARKADGGIRLCVDYKVTLNKALMVDRYPVPKVEDLFSGYFTKLDLSQAYNQLHFK</sequence>
<evidence type="ECO:0000313" key="2">
    <source>
        <dbReference type="Proteomes" id="UP001314205"/>
    </source>
</evidence>
<dbReference type="InterPro" id="IPR050951">
    <property type="entry name" value="Retrovirus_Pol_polyprotein"/>
</dbReference>
<reference evidence="1 2" key="1">
    <citation type="submission" date="2023-11" db="EMBL/GenBank/DDBJ databases">
        <authorList>
            <person name="Hedman E."/>
            <person name="Englund M."/>
            <person name="Stromberg M."/>
            <person name="Nyberg Akerstrom W."/>
            <person name="Nylinder S."/>
            <person name="Jareborg N."/>
            <person name="Kallberg Y."/>
            <person name="Kronander E."/>
        </authorList>
    </citation>
    <scope>NUCLEOTIDE SEQUENCE [LARGE SCALE GENOMIC DNA]</scope>
</reference>
<dbReference type="PANTHER" id="PTHR37984:SF5">
    <property type="entry name" value="PROTEIN NYNRIN-LIKE"/>
    <property type="match status" value="1"/>
</dbReference>
<dbReference type="AlphaFoldDB" id="A0AAV1LPE9"/>
<gene>
    <name evidence="1" type="ORF">PARMNEM_LOCUS16571</name>
</gene>
<dbReference type="GO" id="GO:0071897">
    <property type="term" value="P:DNA biosynthetic process"/>
    <property type="evidence" value="ECO:0007669"/>
    <property type="project" value="UniProtKB-ARBA"/>
</dbReference>
<dbReference type="Gene3D" id="3.10.10.10">
    <property type="entry name" value="HIV Type 1 Reverse Transcriptase, subunit A, domain 1"/>
    <property type="match status" value="1"/>
</dbReference>
<name>A0AAV1LPE9_9NEOP</name>